<proteinExistence type="predicted"/>
<evidence type="ECO:0000256" key="1">
    <source>
        <dbReference type="SAM" id="MobiDB-lite"/>
    </source>
</evidence>
<name>A0A5B7FH18_PORTR</name>
<feature type="region of interest" description="Disordered" evidence="1">
    <location>
        <begin position="299"/>
        <end position="330"/>
    </location>
</feature>
<evidence type="ECO:0000313" key="3">
    <source>
        <dbReference type="Proteomes" id="UP000324222"/>
    </source>
</evidence>
<accession>A0A5B7FH18</accession>
<sequence>MWHQILNQRHNPLISDASNVASTVATSVTILISDAASPFSFLTLITRRRGINYRNQRSSRHSYNDDVAPTEAISITILISDAGIPTTWSQLRQLASPSPSPTTWRQLRQLVSPSSSSILVPRRRDVASTETIGVSVTIPIPDDVASTEAISVTILMFNAGEVATTIAICVTHNLSPTLACRQLSQSTSLPSRRGGVNCGNQGHRADLRRWYPGDVHHHLRLRRWHPDDVASTEGISITILISDAGTVMSTEAISVTILIFDAGDVPLTVTDNVTFLISDADPTELQGQQRRDILFKAASRRSGASVGQRGWRANPAGPARECRPHDRVDE</sequence>
<protein>
    <submittedName>
        <fullName evidence="2">Uncharacterized protein</fullName>
    </submittedName>
</protein>
<gene>
    <name evidence="2" type="ORF">E2C01_038365</name>
</gene>
<organism evidence="2 3">
    <name type="scientific">Portunus trituberculatus</name>
    <name type="common">Swimming crab</name>
    <name type="synonym">Neptunus trituberculatus</name>
    <dbReference type="NCBI Taxonomy" id="210409"/>
    <lineage>
        <taxon>Eukaryota</taxon>
        <taxon>Metazoa</taxon>
        <taxon>Ecdysozoa</taxon>
        <taxon>Arthropoda</taxon>
        <taxon>Crustacea</taxon>
        <taxon>Multicrustacea</taxon>
        <taxon>Malacostraca</taxon>
        <taxon>Eumalacostraca</taxon>
        <taxon>Eucarida</taxon>
        <taxon>Decapoda</taxon>
        <taxon>Pleocyemata</taxon>
        <taxon>Brachyura</taxon>
        <taxon>Eubrachyura</taxon>
        <taxon>Portunoidea</taxon>
        <taxon>Portunidae</taxon>
        <taxon>Portuninae</taxon>
        <taxon>Portunus</taxon>
    </lineage>
</organism>
<comment type="caution">
    <text evidence="2">The sequence shown here is derived from an EMBL/GenBank/DDBJ whole genome shotgun (WGS) entry which is preliminary data.</text>
</comment>
<dbReference type="EMBL" id="VSRR010006395">
    <property type="protein sequence ID" value="MPC44686.1"/>
    <property type="molecule type" value="Genomic_DNA"/>
</dbReference>
<keyword evidence="3" id="KW-1185">Reference proteome</keyword>
<evidence type="ECO:0000313" key="2">
    <source>
        <dbReference type="EMBL" id="MPC44686.1"/>
    </source>
</evidence>
<reference evidence="2 3" key="1">
    <citation type="submission" date="2019-05" db="EMBL/GenBank/DDBJ databases">
        <title>Another draft genome of Portunus trituberculatus and its Hox gene families provides insights of decapod evolution.</title>
        <authorList>
            <person name="Jeong J.-H."/>
            <person name="Song I."/>
            <person name="Kim S."/>
            <person name="Choi T."/>
            <person name="Kim D."/>
            <person name="Ryu S."/>
            <person name="Kim W."/>
        </authorList>
    </citation>
    <scope>NUCLEOTIDE SEQUENCE [LARGE SCALE GENOMIC DNA]</scope>
    <source>
        <tissue evidence="2">Muscle</tissue>
    </source>
</reference>
<dbReference type="Proteomes" id="UP000324222">
    <property type="component" value="Unassembled WGS sequence"/>
</dbReference>
<dbReference type="AlphaFoldDB" id="A0A5B7FH18"/>
<feature type="compositionally biased region" description="Basic and acidic residues" evidence="1">
    <location>
        <begin position="320"/>
        <end position="330"/>
    </location>
</feature>